<reference evidence="3" key="2">
    <citation type="journal article" date="2022" name="BMC Genomics">
        <title>Comparative genome analysis of mycobacteria focusing on tRNA and non-coding RNA.</title>
        <authorList>
            <person name="Behra P.R.K."/>
            <person name="Pettersson B.M.F."/>
            <person name="Ramesh M."/>
            <person name="Das S."/>
            <person name="Dasgupta S."/>
            <person name="Kirsebom L.A."/>
        </authorList>
    </citation>
    <scope>NUCLEOTIDE SEQUENCE</scope>
    <source>
        <strain evidence="3">DSM 44838</strain>
    </source>
</reference>
<evidence type="ECO:0000256" key="1">
    <source>
        <dbReference type="SAM" id="MobiDB-lite"/>
    </source>
</evidence>
<dbReference type="SUPFAM" id="SSF52540">
    <property type="entry name" value="P-loop containing nucleoside triphosphate hydrolases"/>
    <property type="match status" value="1"/>
</dbReference>
<dbReference type="InterPro" id="IPR052754">
    <property type="entry name" value="NTPase_KAP_P-loop"/>
</dbReference>
<reference evidence="3" key="1">
    <citation type="submission" date="2020-07" db="EMBL/GenBank/DDBJ databases">
        <authorList>
            <person name="Pettersson B.M.F."/>
            <person name="Behra P.R.K."/>
            <person name="Ramesh M."/>
            <person name="Das S."/>
            <person name="Dasgupta S."/>
            <person name="Kirsebom L.A."/>
        </authorList>
    </citation>
    <scope>NUCLEOTIDE SEQUENCE</scope>
    <source>
        <strain evidence="3">DSM 44838</strain>
    </source>
</reference>
<feature type="compositionally biased region" description="Low complexity" evidence="1">
    <location>
        <begin position="470"/>
        <end position="480"/>
    </location>
</feature>
<dbReference type="PANTHER" id="PTHR22674">
    <property type="entry name" value="NTPASE, KAP FAMILY P-LOOP DOMAIN-CONTAINING 1"/>
    <property type="match status" value="1"/>
</dbReference>
<dbReference type="AlphaFoldDB" id="A0A9X2YX14"/>
<evidence type="ECO:0000259" key="2">
    <source>
        <dbReference type="Pfam" id="PF07693"/>
    </source>
</evidence>
<accession>A0A9X2YX14</accession>
<keyword evidence="4" id="KW-1185">Reference proteome</keyword>
<protein>
    <submittedName>
        <fullName evidence="3">NTPase KAP</fullName>
    </submittedName>
</protein>
<evidence type="ECO:0000313" key="4">
    <source>
        <dbReference type="Proteomes" id="UP001141629"/>
    </source>
</evidence>
<dbReference type="Proteomes" id="UP001141629">
    <property type="component" value="Unassembled WGS sequence"/>
</dbReference>
<dbReference type="PANTHER" id="PTHR22674:SF6">
    <property type="entry name" value="NTPASE KAP FAMILY P-LOOP DOMAIN-CONTAINING PROTEIN 1"/>
    <property type="match status" value="1"/>
</dbReference>
<proteinExistence type="predicted"/>
<feature type="domain" description="KAP NTPase" evidence="2">
    <location>
        <begin position="30"/>
        <end position="396"/>
    </location>
</feature>
<dbReference type="Pfam" id="PF07693">
    <property type="entry name" value="KAP_NTPase"/>
    <property type="match status" value="1"/>
</dbReference>
<dbReference type="InterPro" id="IPR011646">
    <property type="entry name" value="KAP_P-loop"/>
</dbReference>
<feature type="region of interest" description="Disordered" evidence="1">
    <location>
        <begin position="449"/>
        <end position="494"/>
    </location>
</feature>
<comment type="caution">
    <text evidence="3">The sequence shown here is derived from an EMBL/GenBank/DDBJ whole genome shotgun (WGS) entry which is preliminary data.</text>
</comment>
<evidence type="ECO:0000313" key="3">
    <source>
        <dbReference type="EMBL" id="MCV7419326.1"/>
    </source>
</evidence>
<name>A0A9X2YX14_9MYCO</name>
<dbReference type="InterPro" id="IPR027417">
    <property type="entry name" value="P-loop_NTPase"/>
</dbReference>
<sequence>MWADNETEFDLLGFDYLVDGLVVALTEPRLLPVTIGVLGDWGSGKSSLMLIAAAELAAERRADTGEHSADDDEDEDEEASPYLCVPFSPWQYEDLDDVKVALMNTVLNAFERRFPATAEEVGRLRAFVGTIKRLARRAGRLGATVVPTAAPYAMQALAPDTDLDTLNLVGETAKAFAAPIKDGLAEPVATASADPEPPITDVTQFRKSFAALISEQTSIDAVVVFVDDLDRCLPETVVDTLEAIRLFLNTPKTAYVLALNQAVVESAIDARYPDLKREDGAGLGRDYLEKMLQLKVAIPPLSAPEAETYANLLIAELHLDDDRFDDVVVAADENRRVNGLAVAFNAGIAGDVLENIPPAMAADLGWAANIMPVLGTSLRGNPRQLKRFMNNLLLKHRSAARRNVDLKLPELAKMMVLEDQHNSDFQKLFDWQVPADGPSPELIAAETYARTPPEDPEASGGETDPPPMPRRTTGPRPGTRTDTDVASTPDGAELDTEVRAWADKPYIGEWLRLDPPLTSVDLRPYFTYSRDKLSFGVSASRLAPRLQILLTHVQSEVEQARRNHYPTVAALDPTERAQFFEALLDRVTRNPSGIALTAAIELSQLNADLVDALGDTLLRIAPASIPVTAGGLVVRRLPVDHPKIQRVLDRWQSAGGGLRGIVQAALRAREAQQRKGAGSGNFR</sequence>
<gene>
    <name evidence="3" type="ORF">H7K45_02120</name>
</gene>
<dbReference type="EMBL" id="JACKVK010000001">
    <property type="protein sequence ID" value="MCV7419326.1"/>
    <property type="molecule type" value="Genomic_DNA"/>
</dbReference>
<organism evidence="3 4">
    <name type="scientific">Mycobacterium yunnanensis</name>
    <dbReference type="NCBI Taxonomy" id="368477"/>
    <lineage>
        <taxon>Bacteria</taxon>
        <taxon>Bacillati</taxon>
        <taxon>Actinomycetota</taxon>
        <taxon>Actinomycetes</taxon>
        <taxon>Mycobacteriales</taxon>
        <taxon>Mycobacteriaceae</taxon>
        <taxon>Mycobacterium</taxon>
    </lineage>
</organism>